<dbReference type="SUPFAM" id="SSF55120">
    <property type="entry name" value="Pseudouridine synthase"/>
    <property type="match status" value="1"/>
</dbReference>
<dbReference type="Gene3D" id="3.30.2350.10">
    <property type="entry name" value="Pseudouridine synthase"/>
    <property type="match status" value="1"/>
</dbReference>
<keyword evidence="6" id="KW-1185">Reference proteome</keyword>
<dbReference type="PANTHER" id="PTHR21600">
    <property type="entry name" value="MITOCHONDRIAL RNA PSEUDOURIDINE SYNTHASE"/>
    <property type="match status" value="1"/>
</dbReference>
<dbReference type="InterPro" id="IPR006224">
    <property type="entry name" value="PsdUridine_synth_RluA-like_CS"/>
</dbReference>
<dbReference type="GO" id="GO:0003723">
    <property type="term" value="F:RNA binding"/>
    <property type="evidence" value="ECO:0007669"/>
    <property type="project" value="InterPro"/>
</dbReference>
<sequence length="309" mass="35096">MPPRSPLPPRHGLQAAWLRTPDRGKEPPGAWATMRDFLVARLGPLGADGVDRMLAAGEFVDAAGRPLTGAEAYTPHTFVWFHRELRAEPRVPFELRVVYADERIVVVDKPHFLSTIPRGRHVTESVVVRARQQLDLPGLGPAHRLDRLTAGLVLLTTEPRWRAAYQQVFEHRLVSKRYLALANHDPRLALPRTVRSHIVKRRGSLQAQEIPSLDPNAETVVERDEVRGRYARYRLTPRTGRTHQLRLHLNSLGLPILGDPLYPEVLDVDIDDFSTPLQLLAAELEFTDPVDGRPRRFVSERTLDWPMVE</sequence>
<comment type="catalytic activity">
    <reaction evidence="1">
        <text>a uridine in RNA = a pseudouridine in RNA</text>
        <dbReference type="Rhea" id="RHEA:48348"/>
        <dbReference type="Rhea" id="RHEA-COMP:12068"/>
        <dbReference type="Rhea" id="RHEA-COMP:12069"/>
        <dbReference type="ChEBI" id="CHEBI:65314"/>
        <dbReference type="ChEBI" id="CHEBI:65315"/>
    </reaction>
</comment>
<dbReference type="Proteomes" id="UP000215896">
    <property type="component" value="Unassembled WGS sequence"/>
</dbReference>
<dbReference type="EMBL" id="NMVO01000013">
    <property type="protein sequence ID" value="OYO13321.1"/>
    <property type="molecule type" value="Genomic_DNA"/>
</dbReference>
<comment type="caution">
    <text evidence="5">The sequence shown here is derived from an EMBL/GenBank/DDBJ whole genome shotgun (WGS) entry which is preliminary data.</text>
</comment>
<evidence type="ECO:0000256" key="1">
    <source>
        <dbReference type="ARBA" id="ARBA00000073"/>
    </source>
</evidence>
<evidence type="ECO:0000256" key="3">
    <source>
        <dbReference type="ARBA" id="ARBA00033164"/>
    </source>
</evidence>
<dbReference type="GO" id="GO:0009982">
    <property type="term" value="F:pseudouridine synthase activity"/>
    <property type="evidence" value="ECO:0007669"/>
    <property type="project" value="InterPro"/>
</dbReference>
<dbReference type="InterPro" id="IPR020103">
    <property type="entry name" value="PsdUridine_synth_cat_dom_sf"/>
</dbReference>
<organism evidence="5 6">
    <name type="scientific">Enemella evansiae</name>
    <dbReference type="NCBI Taxonomy" id="2016499"/>
    <lineage>
        <taxon>Bacteria</taxon>
        <taxon>Bacillati</taxon>
        <taxon>Actinomycetota</taxon>
        <taxon>Actinomycetes</taxon>
        <taxon>Propionibacteriales</taxon>
        <taxon>Propionibacteriaceae</taxon>
        <taxon>Enemella</taxon>
    </lineage>
</organism>
<evidence type="ECO:0000313" key="6">
    <source>
        <dbReference type="Proteomes" id="UP000215896"/>
    </source>
</evidence>
<dbReference type="AlphaFoldDB" id="A0A255GCM6"/>
<dbReference type="InterPro" id="IPR006145">
    <property type="entry name" value="PsdUridine_synth_RsuA/RluA"/>
</dbReference>
<gene>
    <name evidence="5" type="ORF">CGZ94_10050</name>
</gene>
<feature type="domain" description="Pseudouridine synthase RsuA/RluA-like" evidence="4">
    <location>
        <begin position="104"/>
        <end position="250"/>
    </location>
</feature>
<dbReference type="GO" id="GO:0000455">
    <property type="term" value="P:enzyme-directed rRNA pseudouridine synthesis"/>
    <property type="evidence" value="ECO:0007669"/>
    <property type="project" value="TreeGrafter"/>
</dbReference>
<proteinExistence type="predicted"/>
<evidence type="ECO:0000256" key="2">
    <source>
        <dbReference type="ARBA" id="ARBA00031870"/>
    </source>
</evidence>
<dbReference type="PANTHER" id="PTHR21600:SF84">
    <property type="entry name" value="PSEUDOURIDINE SYNTHASE RSUA_RLUA-LIKE DOMAIN-CONTAINING PROTEIN"/>
    <property type="match status" value="1"/>
</dbReference>
<name>A0A255GCM6_9ACTN</name>
<accession>A0A255GCM6</accession>
<dbReference type="OrthoDB" id="9807829at2"/>
<dbReference type="GO" id="GO:0140098">
    <property type="term" value="F:catalytic activity, acting on RNA"/>
    <property type="evidence" value="ECO:0007669"/>
    <property type="project" value="UniProtKB-ARBA"/>
</dbReference>
<reference evidence="5 6" key="1">
    <citation type="submission" date="2017-07" db="EMBL/GenBank/DDBJ databases">
        <title>Draft whole genome sequences of clinical Proprionibacteriaceae strains.</title>
        <authorList>
            <person name="Bernier A.-M."/>
            <person name="Bernard K."/>
            <person name="Domingo M.-C."/>
        </authorList>
    </citation>
    <scope>NUCLEOTIDE SEQUENCE [LARGE SCALE GENOMIC DNA]</scope>
    <source>
        <strain evidence="5 6">NML 030167</strain>
    </source>
</reference>
<evidence type="ECO:0000313" key="5">
    <source>
        <dbReference type="EMBL" id="OYO13321.1"/>
    </source>
</evidence>
<protein>
    <recommendedName>
        <fullName evidence="2">RNA pseudouridylate synthase</fullName>
    </recommendedName>
    <alternativeName>
        <fullName evidence="3">RNA-uridine isomerase</fullName>
    </alternativeName>
</protein>
<dbReference type="Pfam" id="PF00849">
    <property type="entry name" value="PseudoU_synth_2"/>
    <property type="match status" value="1"/>
</dbReference>
<dbReference type="PROSITE" id="PS01129">
    <property type="entry name" value="PSI_RLU"/>
    <property type="match status" value="1"/>
</dbReference>
<dbReference type="InterPro" id="IPR050188">
    <property type="entry name" value="RluA_PseudoU_synthase"/>
</dbReference>
<evidence type="ECO:0000259" key="4">
    <source>
        <dbReference type="Pfam" id="PF00849"/>
    </source>
</evidence>